<organism evidence="1 2">
    <name type="scientific">Ambrosiozyma monospora</name>
    <name type="common">Yeast</name>
    <name type="synonym">Endomycopsis monosporus</name>
    <dbReference type="NCBI Taxonomy" id="43982"/>
    <lineage>
        <taxon>Eukaryota</taxon>
        <taxon>Fungi</taxon>
        <taxon>Dikarya</taxon>
        <taxon>Ascomycota</taxon>
        <taxon>Saccharomycotina</taxon>
        <taxon>Pichiomycetes</taxon>
        <taxon>Pichiales</taxon>
        <taxon>Pichiaceae</taxon>
        <taxon>Ambrosiozyma</taxon>
    </lineage>
</organism>
<protein>
    <submittedName>
        <fullName evidence="1">Unnamed protein product</fullName>
    </submittedName>
</protein>
<dbReference type="EMBL" id="BSXS01010844">
    <property type="protein sequence ID" value="GME99061.1"/>
    <property type="molecule type" value="Genomic_DNA"/>
</dbReference>
<sequence length="80" mass="8897">MDSNLEILQSGKGSGTKVLKIRTVEELKNILGGFGNLVVKEPEFIILKVYGVLDAVNLYFDDESGYWFKINPVTNMCNLG</sequence>
<reference evidence="1" key="1">
    <citation type="submission" date="2023-04" db="EMBL/GenBank/DDBJ databases">
        <title>Ambrosiozyma monospora NBRC 10751.</title>
        <authorList>
            <person name="Ichikawa N."/>
            <person name="Sato H."/>
            <person name="Tonouchi N."/>
        </authorList>
    </citation>
    <scope>NUCLEOTIDE SEQUENCE</scope>
    <source>
        <strain evidence="1">NBRC 10751</strain>
    </source>
</reference>
<gene>
    <name evidence="1" type="ORF">Amon02_001060700</name>
</gene>
<comment type="caution">
    <text evidence="1">The sequence shown here is derived from an EMBL/GenBank/DDBJ whole genome shotgun (WGS) entry which is preliminary data.</text>
</comment>
<evidence type="ECO:0000313" key="1">
    <source>
        <dbReference type="EMBL" id="GME99061.1"/>
    </source>
</evidence>
<evidence type="ECO:0000313" key="2">
    <source>
        <dbReference type="Proteomes" id="UP001165064"/>
    </source>
</evidence>
<accession>A0ACB5U0Y8</accession>
<dbReference type="Proteomes" id="UP001165064">
    <property type="component" value="Unassembled WGS sequence"/>
</dbReference>
<keyword evidence="2" id="KW-1185">Reference proteome</keyword>
<proteinExistence type="predicted"/>
<name>A0ACB5U0Y8_AMBMO</name>